<dbReference type="EMBL" id="QQAY01000014">
    <property type="protein sequence ID" value="RDI39908.1"/>
    <property type="molecule type" value="Genomic_DNA"/>
</dbReference>
<dbReference type="PANTHER" id="PTHR39168:SF1">
    <property type="entry name" value="TRANSCRIPTIONAL REGULATORY PROTEIN"/>
    <property type="match status" value="1"/>
</dbReference>
<dbReference type="GO" id="GO:0003700">
    <property type="term" value="F:DNA-binding transcription factor activity"/>
    <property type="evidence" value="ECO:0007669"/>
    <property type="project" value="InterPro"/>
</dbReference>
<proteinExistence type="predicted"/>
<keyword evidence="1 3" id="KW-0238">DNA-binding</keyword>
<dbReference type="InterPro" id="IPR036388">
    <property type="entry name" value="WH-like_DNA-bd_sf"/>
</dbReference>
<feature type="domain" description="HTH arsR-type" evidence="2">
    <location>
        <begin position="1"/>
        <end position="92"/>
    </location>
</feature>
<comment type="caution">
    <text evidence="3">The sequence shown here is derived from an EMBL/GenBank/DDBJ whole genome shotgun (WGS) entry which is preliminary data.</text>
</comment>
<evidence type="ECO:0000259" key="2">
    <source>
        <dbReference type="PROSITE" id="PS50987"/>
    </source>
</evidence>
<protein>
    <submittedName>
        <fullName evidence="3">DNA-binding transcriptional ArsR family regulator</fullName>
    </submittedName>
</protein>
<evidence type="ECO:0000256" key="1">
    <source>
        <dbReference type="ARBA" id="ARBA00023125"/>
    </source>
</evidence>
<dbReference type="InterPro" id="IPR001845">
    <property type="entry name" value="HTH_ArsR_DNA-bd_dom"/>
</dbReference>
<dbReference type="InterPro" id="IPR052543">
    <property type="entry name" value="HTH_Metal-responsive_Reg"/>
</dbReference>
<dbReference type="PROSITE" id="PS50987">
    <property type="entry name" value="HTH_ARSR_2"/>
    <property type="match status" value="1"/>
</dbReference>
<dbReference type="SMART" id="SM00418">
    <property type="entry name" value="HTH_ARSR"/>
    <property type="match status" value="1"/>
</dbReference>
<evidence type="ECO:0000313" key="4">
    <source>
        <dbReference type="Proteomes" id="UP000255326"/>
    </source>
</evidence>
<dbReference type="GO" id="GO:0032791">
    <property type="term" value="F:lead ion binding"/>
    <property type="evidence" value="ECO:0007669"/>
    <property type="project" value="TreeGrafter"/>
</dbReference>
<accession>A0A370G7Z4</accession>
<dbReference type="PRINTS" id="PR00778">
    <property type="entry name" value="HTHARSR"/>
</dbReference>
<organism evidence="3 4">
    <name type="scientific">Falsibacillus pallidus</name>
    <dbReference type="NCBI Taxonomy" id="493781"/>
    <lineage>
        <taxon>Bacteria</taxon>
        <taxon>Bacillati</taxon>
        <taxon>Bacillota</taxon>
        <taxon>Bacilli</taxon>
        <taxon>Bacillales</taxon>
        <taxon>Bacillaceae</taxon>
        <taxon>Falsibacillus</taxon>
    </lineage>
</organism>
<dbReference type="RefSeq" id="WP_114746676.1">
    <property type="nucleotide sequence ID" value="NZ_QQAY01000014.1"/>
</dbReference>
<dbReference type="InterPro" id="IPR011991">
    <property type="entry name" value="ArsR-like_HTH"/>
</dbReference>
<name>A0A370G7Z4_9BACI</name>
<dbReference type="CDD" id="cd00090">
    <property type="entry name" value="HTH_ARSR"/>
    <property type="match status" value="1"/>
</dbReference>
<dbReference type="GO" id="GO:0046686">
    <property type="term" value="P:response to cadmium ion"/>
    <property type="evidence" value="ECO:0007669"/>
    <property type="project" value="TreeGrafter"/>
</dbReference>
<reference evidence="3 4" key="1">
    <citation type="submission" date="2018-07" db="EMBL/GenBank/DDBJ databases">
        <title>Genomic Encyclopedia of Type Strains, Phase IV (KMG-IV): sequencing the most valuable type-strain genomes for metagenomic binning, comparative biology and taxonomic classification.</title>
        <authorList>
            <person name="Goeker M."/>
        </authorList>
    </citation>
    <scope>NUCLEOTIDE SEQUENCE [LARGE SCALE GENOMIC DNA]</scope>
    <source>
        <strain evidence="3 4">DSM 25281</strain>
    </source>
</reference>
<dbReference type="PANTHER" id="PTHR39168">
    <property type="entry name" value="TRANSCRIPTIONAL REGULATOR-RELATED"/>
    <property type="match status" value="1"/>
</dbReference>
<keyword evidence="4" id="KW-1185">Reference proteome</keyword>
<dbReference type="GO" id="GO:0097063">
    <property type="term" value="F:cadmium ion sensor activity"/>
    <property type="evidence" value="ECO:0007669"/>
    <property type="project" value="TreeGrafter"/>
</dbReference>
<dbReference type="OrthoDB" id="9797716at2"/>
<dbReference type="GO" id="GO:0003677">
    <property type="term" value="F:DNA binding"/>
    <property type="evidence" value="ECO:0007669"/>
    <property type="project" value="UniProtKB-KW"/>
</dbReference>
<dbReference type="InterPro" id="IPR036390">
    <property type="entry name" value="WH_DNA-bd_sf"/>
</dbReference>
<sequence>MNPNISSVAAAISEPSRAAMLVCLMDGSVHPASELALAAKIKPQTASFHLNKLMESNLICAEKHGRHRYYRLINNEAAEIVEKLLQISPPAPVKSLRQASEKKAIDYARTCYDHLAGHVGVALTTMMIDKGYLKKDDLNFILTPEGEQLFTRMEIDLEEAKKKRRAFAKCCLDWTERRYHLAGSLGHALLEKMFELEWLTRIPGTRAVKVTASGKAGLKEFLSIEL</sequence>
<dbReference type="Proteomes" id="UP000255326">
    <property type="component" value="Unassembled WGS sequence"/>
</dbReference>
<dbReference type="AlphaFoldDB" id="A0A370G7Z4"/>
<dbReference type="Gene3D" id="1.10.10.10">
    <property type="entry name" value="Winged helix-like DNA-binding domain superfamily/Winged helix DNA-binding domain"/>
    <property type="match status" value="1"/>
</dbReference>
<dbReference type="GO" id="GO:0010288">
    <property type="term" value="P:response to lead ion"/>
    <property type="evidence" value="ECO:0007669"/>
    <property type="project" value="TreeGrafter"/>
</dbReference>
<evidence type="ECO:0000313" key="3">
    <source>
        <dbReference type="EMBL" id="RDI39908.1"/>
    </source>
</evidence>
<gene>
    <name evidence="3" type="ORF">DFR59_11466</name>
</gene>
<dbReference type="SUPFAM" id="SSF46785">
    <property type="entry name" value="Winged helix' DNA-binding domain"/>
    <property type="match status" value="1"/>
</dbReference>